<dbReference type="PANTHER" id="PTHR11552">
    <property type="entry name" value="GLUCOSE-METHANOL-CHOLINE GMC OXIDOREDUCTASE"/>
    <property type="match status" value="1"/>
</dbReference>
<dbReference type="SUPFAM" id="SSF54373">
    <property type="entry name" value="FAD-linked reductases, C-terminal domain"/>
    <property type="match status" value="1"/>
</dbReference>
<sequence>STEDIYQSELVRAFVKGGNELGLPHIDYNANFQSFGVSTVQATVLRGRRHSNARAFLHPVKHRPNLHIVTSAYVTKLLIDPTNKEAYGVEYERFGKTYRVGAVREVILSAGTFNSPQLLMLAGIGPQEHLQELGIPVLQDLPVGQNLHDHLAYVGLHFLLDKEVSLSAYNLMTSESISDFLKNGTGPYTSLGGVEGIGYIKTELSQDPEDIPDIELIFVGASLSTDYGIFTRTGMNIRDDIYDGLFRPTHNIPSWTIFPMLLHPKSTGYLKLHSRSPYDYPLLYGNYFTD</sequence>
<feature type="domain" description="Glucose-methanol-choline oxidoreductase N-terminal" evidence="2">
    <location>
        <begin position="4"/>
        <end position="151"/>
    </location>
</feature>
<dbReference type="EMBL" id="QDEB01070603">
    <property type="protein sequence ID" value="RZC35458.1"/>
    <property type="molecule type" value="Genomic_DNA"/>
</dbReference>
<dbReference type="SUPFAM" id="SSF51905">
    <property type="entry name" value="FAD/NAD(P)-binding domain"/>
    <property type="match status" value="1"/>
</dbReference>
<dbReference type="AlphaFoldDB" id="A0A482VSV7"/>
<dbReference type="Pfam" id="PF00732">
    <property type="entry name" value="GMC_oxred_N"/>
    <property type="match status" value="1"/>
</dbReference>
<dbReference type="GO" id="GO:0050660">
    <property type="term" value="F:flavin adenine dinucleotide binding"/>
    <property type="evidence" value="ECO:0007669"/>
    <property type="project" value="InterPro"/>
</dbReference>
<dbReference type="GO" id="GO:0016614">
    <property type="term" value="F:oxidoreductase activity, acting on CH-OH group of donors"/>
    <property type="evidence" value="ECO:0007669"/>
    <property type="project" value="InterPro"/>
</dbReference>
<comment type="caution">
    <text evidence="3">The sequence shown here is derived from an EMBL/GenBank/DDBJ whole genome shotgun (WGS) entry which is preliminary data.</text>
</comment>
<evidence type="ECO:0000259" key="2">
    <source>
        <dbReference type="Pfam" id="PF00732"/>
    </source>
</evidence>
<keyword evidence="4" id="KW-1185">Reference proteome</keyword>
<dbReference type="OrthoDB" id="269227at2759"/>
<dbReference type="InterPro" id="IPR036188">
    <property type="entry name" value="FAD/NAD-bd_sf"/>
</dbReference>
<comment type="similarity">
    <text evidence="1">Belongs to the GMC oxidoreductase family.</text>
</comment>
<accession>A0A482VSV7</accession>
<evidence type="ECO:0000313" key="4">
    <source>
        <dbReference type="Proteomes" id="UP000292052"/>
    </source>
</evidence>
<dbReference type="Gene3D" id="3.50.50.60">
    <property type="entry name" value="FAD/NAD(P)-binding domain"/>
    <property type="match status" value="1"/>
</dbReference>
<organism evidence="3 4">
    <name type="scientific">Asbolus verrucosus</name>
    <name type="common">Desert ironclad beetle</name>
    <dbReference type="NCBI Taxonomy" id="1661398"/>
    <lineage>
        <taxon>Eukaryota</taxon>
        <taxon>Metazoa</taxon>
        <taxon>Ecdysozoa</taxon>
        <taxon>Arthropoda</taxon>
        <taxon>Hexapoda</taxon>
        <taxon>Insecta</taxon>
        <taxon>Pterygota</taxon>
        <taxon>Neoptera</taxon>
        <taxon>Endopterygota</taxon>
        <taxon>Coleoptera</taxon>
        <taxon>Polyphaga</taxon>
        <taxon>Cucujiformia</taxon>
        <taxon>Tenebrionidae</taxon>
        <taxon>Pimeliinae</taxon>
        <taxon>Asbolus</taxon>
    </lineage>
</organism>
<dbReference type="InterPro" id="IPR012132">
    <property type="entry name" value="GMC_OxRdtase"/>
</dbReference>
<dbReference type="PANTHER" id="PTHR11552:SF208">
    <property type="entry name" value="RE36204P-RELATED"/>
    <property type="match status" value="1"/>
</dbReference>
<gene>
    <name evidence="3" type="ORF">BDFB_014698</name>
</gene>
<evidence type="ECO:0000256" key="1">
    <source>
        <dbReference type="ARBA" id="ARBA00010790"/>
    </source>
</evidence>
<feature type="non-terminal residue" evidence="3">
    <location>
        <position position="1"/>
    </location>
</feature>
<dbReference type="Proteomes" id="UP000292052">
    <property type="component" value="Unassembled WGS sequence"/>
</dbReference>
<feature type="non-terminal residue" evidence="3">
    <location>
        <position position="290"/>
    </location>
</feature>
<dbReference type="InterPro" id="IPR000172">
    <property type="entry name" value="GMC_OxRdtase_N"/>
</dbReference>
<evidence type="ECO:0000313" key="3">
    <source>
        <dbReference type="EMBL" id="RZC35458.1"/>
    </source>
</evidence>
<reference evidence="3 4" key="1">
    <citation type="submission" date="2017-03" db="EMBL/GenBank/DDBJ databases">
        <title>Genome of the blue death feigning beetle - Asbolus verrucosus.</title>
        <authorList>
            <person name="Rider S.D."/>
        </authorList>
    </citation>
    <scope>NUCLEOTIDE SEQUENCE [LARGE SCALE GENOMIC DNA]</scope>
    <source>
        <strain evidence="3">Butters</strain>
        <tissue evidence="3">Head and leg muscle</tissue>
    </source>
</reference>
<proteinExistence type="inferred from homology"/>
<dbReference type="STRING" id="1661398.A0A482VSV7"/>
<name>A0A482VSV7_ASBVE</name>
<protein>
    <submittedName>
        <fullName evidence="3">GMC oxred N domain containing protein</fullName>
    </submittedName>
</protein>